<dbReference type="Gene3D" id="1.20.1440.60">
    <property type="entry name" value="23S rRNA-intervening sequence"/>
    <property type="match status" value="1"/>
</dbReference>
<name>A0A0G0YNI7_9BACT</name>
<gene>
    <name evidence="1" type="ORF">UU67_C0082G0009</name>
</gene>
<dbReference type="InterPro" id="IPR012657">
    <property type="entry name" value="23S_rRNA-intervening_sequence"/>
</dbReference>
<dbReference type="SUPFAM" id="SSF158446">
    <property type="entry name" value="IVS-encoded protein-like"/>
    <property type="match status" value="1"/>
</dbReference>
<proteinExistence type="predicted"/>
<dbReference type="NCBIfam" id="TIGR02436">
    <property type="entry name" value="four helix bundle protein"/>
    <property type="match status" value="1"/>
</dbReference>
<evidence type="ECO:0000313" key="1">
    <source>
        <dbReference type="EMBL" id="KKS11166.1"/>
    </source>
</evidence>
<dbReference type="AlphaFoldDB" id="A0A0G0YNI7"/>
<dbReference type="Proteomes" id="UP000034753">
    <property type="component" value="Unassembled WGS sequence"/>
</dbReference>
<reference evidence="1 2" key="1">
    <citation type="journal article" date="2015" name="Nature">
        <title>rRNA introns, odd ribosomes, and small enigmatic genomes across a large radiation of phyla.</title>
        <authorList>
            <person name="Brown C.T."/>
            <person name="Hug L.A."/>
            <person name="Thomas B.C."/>
            <person name="Sharon I."/>
            <person name="Castelle C.J."/>
            <person name="Singh A."/>
            <person name="Wilkins M.J."/>
            <person name="Williams K.H."/>
            <person name="Banfield J.F."/>
        </authorList>
    </citation>
    <scope>NUCLEOTIDE SEQUENCE [LARGE SCALE GENOMIC DNA]</scope>
</reference>
<evidence type="ECO:0000313" key="2">
    <source>
        <dbReference type="Proteomes" id="UP000034753"/>
    </source>
</evidence>
<dbReference type="EMBL" id="LCBN01000082">
    <property type="protein sequence ID" value="KKS11166.1"/>
    <property type="molecule type" value="Genomic_DNA"/>
</dbReference>
<dbReference type="Pfam" id="PF05635">
    <property type="entry name" value="23S_rRNA_IVP"/>
    <property type="match status" value="1"/>
</dbReference>
<comment type="caution">
    <text evidence="1">The sequence shown here is derived from an EMBL/GenBank/DDBJ whole genome shotgun (WGS) entry which is preliminary data.</text>
</comment>
<dbReference type="InterPro" id="IPR036583">
    <property type="entry name" value="23S_rRNA_IVS_sf"/>
</dbReference>
<sequence length="123" mass="14521">MKYLTLNDITAYKRAFSLSNYVWNLIIDWKHFEKSTVGSQFVEAIDSISANIAEGFGRYGKKDKIKFYYYSFGSVKESLDWNEKSKIRKLVGEKDYDYILSELQLLPKEIHQLIKFTDLKLKD</sequence>
<evidence type="ECO:0008006" key="3">
    <source>
        <dbReference type="Google" id="ProtNLM"/>
    </source>
</evidence>
<protein>
    <recommendedName>
        <fullName evidence="3">Four helix bundle protein</fullName>
    </recommendedName>
</protein>
<dbReference type="PANTHER" id="PTHR38471:SF2">
    <property type="entry name" value="FOUR HELIX BUNDLE PROTEIN"/>
    <property type="match status" value="1"/>
</dbReference>
<dbReference type="PANTHER" id="PTHR38471">
    <property type="entry name" value="FOUR HELIX BUNDLE PROTEIN"/>
    <property type="match status" value="1"/>
</dbReference>
<accession>A0A0G0YNI7</accession>
<organism evidence="1 2">
    <name type="scientific">Candidatus Daviesbacteria bacterium GW2011_GWB1_41_5</name>
    <dbReference type="NCBI Taxonomy" id="1618429"/>
    <lineage>
        <taxon>Bacteria</taxon>
        <taxon>Candidatus Daviesiibacteriota</taxon>
    </lineage>
</organism>